<protein>
    <recommendedName>
        <fullName evidence="4">DUF223 domain-containing protein</fullName>
    </recommendedName>
</protein>
<evidence type="ECO:0000313" key="2">
    <source>
        <dbReference type="EMBL" id="RZB86539.1"/>
    </source>
</evidence>
<dbReference type="CDD" id="cd04481">
    <property type="entry name" value="RPA1_DBD_B_like"/>
    <property type="match status" value="1"/>
</dbReference>
<dbReference type="Gene3D" id="2.40.50.140">
    <property type="entry name" value="Nucleic acid-binding proteins"/>
    <property type="match status" value="1"/>
</dbReference>
<reference evidence="2 3" key="1">
    <citation type="submission" date="2018-09" db="EMBL/GenBank/DDBJ databases">
        <title>A high-quality reference genome of wild soybean provides a powerful tool to mine soybean genomes.</title>
        <authorList>
            <person name="Xie M."/>
            <person name="Chung C.Y.L."/>
            <person name="Li M.-W."/>
            <person name="Wong F.-L."/>
            <person name="Chan T.-F."/>
            <person name="Lam H.-M."/>
        </authorList>
    </citation>
    <scope>NUCLEOTIDE SEQUENCE [LARGE SCALE GENOMIC DNA]</scope>
    <source>
        <strain evidence="3">cv. W05</strain>
        <tissue evidence="2">Hypocotyl of etiolated seedlings</tissue>
    </source>
</reference>
<sequence>MNMGPLTRWFVPPNVTFSVLVSHVKKLIIKIEGVEWNLVGFLLSSQKPPKFSFSEDESGPNVILLIMNCTKATNLSLKWNNPILESFSPQRGLSQDDPLSSPYLFILCMEKLAILIQENVNDGSREPVKISRNGPAICHLVFANDCLLFVKATCSQVRIVKEVLHQFCRVSGLWGLSSISLLSIFHFHFPPLFFFGQNTKEGGRKKNEGVHNKTPHNGFARSLSLSKIIGRPVRVTMFCENASTIWDQHRLKEHSNPVTPKAYTPKSPSGPLPPDSEFSNVRETEKRLKPPLVLSSCDFFFSHHEYYLTNPNVLGFYGKIKRYNAKGFPLSSDMILQFTNGENARNWVVNMVLKFHDNPTVNESEIIVFLRQNIKVVDNQYEYKVSPIPFLVYFVKTTSVKEVERLEITANVRIITEIVDIISSIAPRHTLVDVVGVVAEVIERKTVNPAYRVMVKLRDNSDAEIIMTLWEDYVLQLDDAIEKNHFVREPLVLMLTLAKIKDAKDKYPLSVQNIKNGSKLYVNADIAEIKKFRNSLRVPFYVGGVTDEGSAGDEIKVFPLCVDELLGKTWTVRFKYHVHMRQSFVLDVSQEEHHIHTLTSTVGLQDESSIGKSPAACAETSSQDYHPMSADYDPRNTAFVTPAKRMSGQQATTEFDSDDYTTYELSTNKHMKAE</sequence>
<evidence type="ECO:0000256" key="1">
    <source>
        <dbReference type="SAM" id="MobiDB-lite"/>
    </source>
</evidence>
<keyword evidence="3" id="KW-1185">Reference proteome</keyword>
<dbReference type="Proteomes" id="UP000289340">
    <property type="component" value="Chromosome 10"/>
</dbReference>
<accession>A0A445IKG2</accession>
<gene>
    <name evidence="2" type="ORF">D0Y65_026551</name>
</gene>
<evidence type="ECO:0000313" key="3">
    <source>
        <dbReference type="Proteomes" id="UP000289340"/>
    </source>
</evidence>
<proteinExistence type="predicted"/>
<comment type="caution">
    <text evidence="2">The sequence shown here is derived from an EMBL/GenBank/DDBJ whole genome shotgun (WGS) entry which is preliminary data.</text>
</comment>
<feature type="region of interest" description="Disordered" evidence="1">
    <location>
        <begin position="607"/>
        <end position="626"/>
    </location>
</feature>
<dbReference type="EMBL" id="QZWG01000010">
    <property type="protein sequence ID" value="RZB86539.1"/>
    <property type="molecule type" value="Genomic_DNA"/>
</dbReference>
<organism evidence="2 3">
    <name type="scientific">Glycine soja</name>
    <name type="common">Wild soybean</name>
    <dbReference type="NCBI Taxonomy" id="3848"/>
    <lineage>
        <taxon>Eukaryota</taxon>
        <taxon>Viridiplantae</taxon>
        <taxon>Streptophyta</taxon>
        <taxon>Embryophyta</taxon>
        <taxon>Tracheophyta</taxon>
        <taxon>Spermatophyta</taxon>
        <taxon>Magnoliopsida</taxon>
        <taxon>eudicotyledons</taxon>
        <taxon>Gunneridae</taxon>
        <taxon>Pentapetalae</taxon>
        <taxon>rosids</taxon>
        <taxon>fabids</taxon>
        <taxon>Fabales</taxon>
        <taxon>Fabaceae</taxon>
        <taxon>Papilionoideae</taxon>
        <taxon>50 kb inversion clade</taxon>
        <taxon>NPAAA clade</taxon>
        <taxon>indigoferoid/millettioid clade</taxon>
        <taxon>Phaseoleae</taxon>
        <taxon>Glycine</taxon>
        <taxon>Glycine subgen. Soja</taxon>
    </lineage>
</organism>
<dbReference type="SUPFAM" id="SSF50249">
    <property type="entry name" value="Nucleic acid-binding proteins"/>
    <property type="match status" value="1"/>
</dbReference>
<feature type="region of interest" description="Disordered" evidence="1">
    <location>
        <begin position="256"/>
        <end position="281"/>
    </location>
</feature>
<evidence type="ECO:0008006" key="4">
    <source>
        <dbReference type="Google" id="ProtNLM"/>
    </source>
</evidence>
<name>A0A445IKG2_GLYSO</name>
<dbReference type="InterPro" id="IPR012340">
    <property type="entry name" value="NA-bd_OB-fold"/>
</dbReference>
<dbReference type="AlphaFoldDB" id="A0A445IKG2"/>